<organism evidence="1 2">
    <name type="scientific">Scytonema hofmannii PCC 7110</name>
    <dbReference type="NCBI Taxonomy" id="128403"/>
    <lineage>
        <taxon>Bacteria</taxon>
        <taxon>Bacillati</taxon>
        <taxon>Cyanobacteriota</taxon>
        <taxon>Cyanophyceae</taxon>
        <taxon>Nostocales</taxon>
        <taxon>Scytonemataceae</taxon>
        <taxon>Scytonema</taxon>
    </lineage>
</organism>
<evidence type="ECO:0000313" key="1">
    <source>
        <dbReference type="EMBL" id="KYC37224.1"/>
    </source>
</evidence>
<protein>
    <submittedName>
        <fullName evidence="1">Uncharacterized protein</fullName>
    </submittedName>
</protein>
<comment type="caution">
    <text evidence="1">The sequence shown here is derived from an EMBL/GenBank/DDBJ whole genome shotgun (WGS) entry which is preliminary data.</text>
</comment>
<proteinExistence type="predicted"/>
<gene>
    <name evidence="1" type="ORF">WA1_47235</name>
</gene>
<name>A0A139WXQ1_9CYAN</name>
<sequence length="106" mass="12113">MTQLVLSQQKNSHDRQPLCLKKPLVYLETSISEELSKTEFDKLSNDYSLKAEFDIEHISKKESERQASSENSILPALHLARVSESGIAVSQQRISGFRRWSALSEY</sequence>
<dbReference type="Proteomes" id="UP000076925">
    <property type="component" value="Unassembled WGS sequence"/>
</dbReference>
<dbReference type="RefSeq" id="WP_017745050.1">
    <property type="nucleotide sequence ID" value="NZ_KQ976354.1"/>
</dbReference>
<evidence type="ECO:0000313" key="2">
    <source>
        <dbReference type="Proteomes" id="UP000076925"/>
    </source>
</evidence>
<reference evidence="1 2" key="1">
    <citation type="journal article" date="2013" name="Genome Biol. Evol.">
        <title>Genomes of Stigonematalean cyanobacteria (subsection V) and the evolution of oxygenic photosynthesis from prokaryotes to plastids.</title>
        <authorList>
            <person name="Dagan T."/>
            <person name="Roettger M."/>
            <person name="Stucken K."/>
            <person name="Landan G."/>
            <person name="Koch R."/>
            <person name="Major P."/>
            <person name="Gould S.B."/>
            <person name="Goremykin V.V."/>
            <person name="Rippka R."/>
            <person name="Tandeau de Marsac N."/>
            <person name="Gugger M."/>
            <person name="Lockhart P.J."/>
            <person name="Allen J.F."/>
            <person name="Brune I."/>
            <person name="Maus I."/>
            <person name="Puhler A."/>
            <person name="Martin W.F."/>
        </authorList>
    </citation>
    <scope>NUCLEOTIDE SEQUENCE [LARGE SCALE GENOMIC DNA]</scope>
    <source>
        <strain evidence="1 2">PCC 7110</strain>
    </source>
</reference>
<dbReference type="EMBL" id="ANNX02000047">
    <property type="protein sequence ID" value="KYC37224.1"/>
    <property type="molecule type" value="Genomic_DNA"/>
</dbReference>
<dbReference type="AlphaFoldDB" id="A0A139WXQ1"/>
<keyword evidence="2" id="KW-1185">Reference proteome</keyword>
<accession>A0A139WXQ1</accession>